<evidence type="ECO:0000256" key="1">
    <source>
        <dbReference type="ARBA" id="ARBA00005254"/>
    </source>
</evidence>
<evidence type="ECO:0000313" key="2">
    <source>
        <dbReference type="EMBL" id="RMI31338.1"/>
    </source>
</evidence>
<dbReference type="InterPro" id="IPR029045">
    <property type="entry name" value="ClpP/crotonase-like_dom_sf"/>
</dbReference>
<dbReference type="PANTHER" id="PTHR43459:SF1">
    <property type="entry name" value="EG:BACN32G11.4 PROTEIN"/>
    <property type="match status" value="1"/>
</dbReference>
<organism evidence="2 3">
    <name type="scientific">Nocardia stercoris</name>
    <dbReference type="NCBI Taxonomy" id="2483361"/>
    <lineage>
        <taxon>Bacteria</taxon>
        <taxon>Bacillati</taxon>
        <taxon>Actinomycetota</taxon>
        <taxon>Actinomycetes</taxon>
        <taxon>Mycobacteriales</taxon>
        <taxon>Nocardiaceae</taxon>
        <taxon>Nocardia</taxon>
    </lineage>
</organism>
<dbReference type="RefSeq" id="WP_122189287.1">
    <property type="nucleotide sequence ID" value="NZ_RFFH01000007.1"/>
</dbReference>
<dbReference type="OrthoDB" id="9777711at2"/>
<comment type="caution">
    <text evidence="2">The sequence shown here is derived from an EMBL/GenBank/DDBJ whole genome shotgun (WGS) entry which is preliminary data.</text>
</comment>
<dbReference type="EMBL" id="RFFH01000007">
    <property type="protein sequence ID" value="RMI31338.1"/>
    <property type="molecule type" value="Genomic_DNA"/>
</dbReference>
<dbReference type="InterPro" id="IPR001753">
    <property type="entry name" value="Enoyl-CoA_hydra/iso"/>
</dbReference>
<dbReference type="AlphaFoldDB" id="A0A3M2L9T2"/>
<sequence>MTTVTTRMDGPVAHVRLDGPQRRNALDLAAMRRLADALHRVTTDPAVGAVVISGAGGAFCAGADLDPDVPVGSDPNGDAAMMAAVDRVIRGIVHAPVPVLAAVEGAAAGVGASIAFACDLVVAARTAFFLLPFTGIGLLPDGGATLTVAAAAGRARAMRLALRGERLPATEALAVGLIAEVSDETDRTVAEWAAALAAGPRAAQAATKAAINAATVPGLDAALARETREQLPLLSSADYREGVTAFLERRRPASGS</sequence>
<dbReference type="Pfam" id="PF00378">
    <property type="entry name" value="ECH_1"/>
    <property type="match status" value="1"/>
</dbReference>
<evidence type="ECO:0000313" key="3">
    <source>
        <dbReference type="Proteomes" id="UP000279275"/>
    </source>
</evidence>
<keyword evidence="3" id="KW-1185">Reference proteome</keyword>
<dbReference type="Gene3D" id="1.10.12.10">
    <property type="entry name" value="Lyase 2-enoyl-coa Hydratase, Chain A, domain 2"/>
    <property type="match status" value="1"/>
</dbReference>
<reference evidence="2 3" key="1">
    <citation type="submission" date="2018-10" db="EMBL/GenBank/DDBJ databases">
        <title>Isolation from cow dung.</title>
        <authorList>
            <person name="Ling L."/>
        </authorList>
    </citation>
    <scope>NUCLEOTIDE SEQUENCE [LARGE SCALE GENOMIC DNA]</scope>
    <source>
        <strain evidence="2 3">NEAU-LL90</strain>
    </source>
</reference>
<dbReference type="Gene3D" id="3.90.226.10">
    <property type="entry name" value="2-enoyl-CoA Hydratase, Chain A, domain 1"/>
    <property type="match status" value="1"/>
</dbReference>
<gene>
    <name evidence="2" type="ORF">EBN03_18430</name>
</gene>
<dbReference type="GO" id="GO:0003824">
    <property type="term" value="F:catalytic activity"/>
    <property type="evidence" value="ECO:0007669"/>
    <property type="project" value="UniProtKB-ARBA"/>
</dbReference>
<dbReference type="CDD" id="cd06558">
    <property type="entry name" value="crotonase-like"/>
    <property type="match status" value="1"/>
</dbReference>
<protein>
    <submittedName>
        <fullName evidence="2">Enoyl-CoA hydratase</fullName>
    </submittedName>
</protein>
<dbReference type="InterPro" id="IPR014748">
    <property type="entry name" value="Enoyl-CoA_hydra_C"/>
</dbReference>
<proteinExistence type="inferred from homology"/>
<comment type="similarity">
    <text evidence="1">Belongs to the enoyl-CoA hydratase/isomerase family.</text>
</comment>
<dbReference type="Proteomes" id="UP000279275">
    <property type="component" value="Unassembled WGS sequence"/>
</dbReference>
<name>A0A3M2L9T2_9NOCA</name>
<accession>A0A3M2L9T2</accession>
<dbReference type="SUPFAM" id="SSF52096">
    <property type="entry name" value="ClpP/crotonase"/>
    <property type="match status" value="1"/>
</dbReference>
<dbReference type="PANTHER" id="PTHR43459">
    <property type="entry name" value="ENOYL-COA HYDRATASE"/>
    <property type="match status" value="1"/>
</dbReference>